<dbReference type="OrthoDB" id="7067777at2"/>
<name>A0A4R0MYJ9_9SPHI</name>
<dbReference type="AlphaFoldDB" id="A0A4R0MYJ9"/>
<protein>
    <submittedName>
        <fullName evidence="1">Uncharacterized protein</fullName>
    </submittedName>
</protein>
<comment type="caution">
    <text evidence="1">The sequence shown here is derived from an EMBL/GenBank/DDBJ whole genome shotgun (WGS) entry which is preliminary data.</text>
</comment>
<keyword evidence="2" id="KW-1185">Reference proteome</keyword>
<sequence>MTELMIRCMRLWGGRYNPIIPTSGNSISDEWKNFMGRFDPDYIYYGENISLDFVLGIIDELKFNPIELLSLKEERNNFKGVNSKYLLPILRDPHTFFKASSIWDWDSPLKEYYQFNYLLDESHFFEDNLLGKHQLVTISKDNIGNLDKLLHEQRVTNYSYLSTVNISPLILRPQGSVFRAFELVIADKNNCFQELIYHWNKKCFEIGYQILASLFITVEQLEELIKTEWFKQTLFDHSGNENRIDIVSFSLSGEETEIIRAKLQDYTVHSKFVITQPFQFPFDIMDESGRSDLKSKERQAIQVNSSTEYFINLPVLSFHKDFYSNTQQYAIEIDVSEISKGKRNNRRFPTNTKAEYFFRGAGRIDKSRRLVALVDETIHEKAILDFNNVDFFKNVEQVVTSPRIINKRDQRIYSDCAYNDGSNRLLQFLGLFENSFLLIEDFLHDKFWNDLFLELTNNAKVEGDTITFDELYERCYALMVQQGIQFGEHPETRINVDNLKLGLKSTLQGLAENKVFLIGYNSKCKKCSSKIWYSLAEITNMTICKGCSNENYFTIETPISYKLNHLVKNNYGMKSEKGVFVPDGNLTAINTLLYLYNRSRAGNFEYLPQIDVYEDHKAGKPKTDLDVVSMVNGKLYIGECKHSSPLFFESSNKSLDNLLTLASTIKPDKIIISCTVDSHNKLDKAVKYLKHGVSKWINKPEIIGYLTHEPTYQWPNNFRYFYH</sequence>
<evidence type="ECO:0000313" key="2">
    <source>
        <dbReference type="Proteomes" id="UP000292884"/>
    </source>
</evidence>
<dbReference type="EMBL" id="SJSK01000002">
    <property type="protein sequence ID" value="TCC92409.1"/>
    <property type="molecule type" value="Genomic_DNA"/>
</dbReference>
<accession>A0A4R0MYJ9</accession>
<gene>
    <name evidence="1" type="ORF">EZ428_11865</name>
</gene>
<evidence type="ECO:0000313" key="1">
    <source>
        <dbReference type="EMBL" id="TCC92409.1"/>
    </source>
</evidence>
<dbReference type="Proteomes" id="UP000292884">
    <property type="component" value="Unassembled WGS sequence"/>
</dbReference>
<dbReference type="RefSeq" id="WP_131553347.1">
    <property type="nucleotide sequence ID" value="NZ_SJSK01000002.1"/>
</dbReference>
<proteinExistence type="predicted"/>
<reference evidence="1 2" key="1">
    <citation type="submission" date="2019-02" db="EMBL/GenBank/DDBJ databases">
        <title>Pedobacter sp. RP-1-13 sp. nov., isolated from Arctic soil.</title>
        <authorList>
            <person name="Dahal R.H."/>
        </authorList>
    </citation>
    <scope>NUCLEOTIDE SEQUENCE [LARGE SCALE GENOMIC DNA]</scope>
    <source>
        <strain evidence="1 2">RP-1-13</strain>
    </source>
</reference>
<organism evidence="1 2">
    <name type="scientific">Pedobacter frigiditerrae</name>
    <dbReference type="NCBI Taxonomy" id="2530452"/>
    <lineage>
        <taxon>Bacteria</taxon>
        <taxon>Pseudomonadati</taxon>
        <taxon>Bacteroidota</taxon>
        <taxon>Sphingobacteriia</taxon>
        <taxon>Sphingobacteriales</taxon>
        <taxon>Sphingobacteriaceae</taxon>
        <taxon>Pedobacter</taxon>
    </lineage>
</organism>